<evidence type="ECO:0000313" key="2">
    <source>
        <dbReference type="Proteomes" id="UP000614490"/>
    </source>
</evidence>
<evidence type="ECO:0008006" key="3">
    <source>
        <dbReference type="Google" id="ProtNLM"/>
    </source>
</evidence>
<dbReference type="AlphaFoldDB" id="A0A931HS06"/>
<comment type="caution">
    <text evidence="1">The sequence shown here is derived from an EMBL/GenBank/DDBJ whole genome shotgun (WGS) entry which is preliminary data.</text>
</comment>
<dbReference type="EMBL" id="JADZSC010000001">
    <property type="protein sequence ID" value="MBH0228842.1"/>
    <property type="molecule type" value="Genomic_DNA"/>
</dbReference>
<dbReference type="RefSeq" id="WP_197315486.1">
    <property type="nucleotide sequence ID" value="NZ_JADZSC010000001.1"/>
</dbReference>
<name>A0A931HS06_9BACI</name>
<protein>
    <recommendedName>
        <fullName evidence="3">Phospholipase D-like domain-containing protein</fullName>
    </recommendedName>
</protein>
<gene>
    <name evidence="1" type="ORF">H0267_01340</name>
</gene>
<dbReference type="Gene3D" id="3.30.870.10">
    <property type="entry name" value="Endonuclease Chain A"/>
    <property type="match status" value="1"/>
</dbReference>
<evidence type="ECO:0000313" key="1">
    <source>
        <dbReference type="EMBL" id="MBH0228842.1"/>
    </source>
</evidence>
<keyword evidence="2" id="KW-1185">Reference proteome</keyword>
<organism evidence="1 2">
    <name type="scientific">Halobacillus yeomjeoni</name>
    <dbReference type="NCBI Taxonomy" id="311194"/>
    <lineage>
        <taxon>Bacteria</taxon>
        <taxon>Bacillati</taxon>
        <taxon>Bacillota</taxon>
        <taxon>Bacilli</taxon>
        <taxon>Bacillales</taxon>
        <taxon>Bacillaceae</taxon>
        <taxon>Halobacillus</taxon>
    </lineage>
</organism>
<sequence length="207" mass="23802">MGIAILFRKDLNKSPFRIALDYVVSLSGEGLILSSGYCSIKHQGFVDKVNEGFNYHSESFLKTLSGNFDIEGNEGKKHLEAYKNFARSLSRCNSKYKDFHLDKKGLWHAKFSIKVRDNSPVAMIIGSSNLSKSAYFCQSYPKHESDILIWDKRENEPSFISELPEGAVWILSPHYPGQENDLMRSQYDQFNNHIKYNENISNLNYLE</sequence>
<accession>A0A931HS06</accession>
<reference evidence="1 2" key="1">
    <citation type="journal article" date="2005" name="Int. J. Syst. Evol. Microbiol.">
        <title>Halobacillus yeomjeoni sp. nov., isolated from a marine solar saltern in Korea.</title>
        <authorList>
            <person name="Yoon J.H."/>
            <person name="Kang S.J."/>
            <person name="Lee C.H."/>
            <person name="Oh H.W."/>
            <person name="Oh T.K."/>
        </authorList>
    </citation>
    <scope>NUCLEOTIDE SEQUENCE [LARGE SCALE GENOMIC DNA]</scope>
    <source>
        <strain evidence="1 2">KCTC 3957</strain>
    </source>
</reference>
<proteinExistence type="predicted"/>
<dbReference type="Proteomes" id="UP000614490">
    <property type="component" value="Unassembled WGS sequence"/>
</dbReference>